<comment type="caution">
    <text evidence="8">The sequence shown here is derived from an EMBL/GenBank/DDBJ whole genome shotgun (WGS) entry which is preliminary data.</text>
</comment>
<evidence type="ECO:0000256" key="4">
    <source>
        <dbReference type="ARBA" id="ARBA00022840"/>
    </source>
</evidence>
<keyword evidence="5" id="KW-0539">Nucleus</keyword>
<keyword evidence="2" id="KW-0436">Ligase</keyword>
<dbReference type="Pfam" id="PF01068">
    <property type="entry name" value="DNA_ligase_A_M"/>
    <property type="match status" value="1"/>
</dbReference>
<evidence type="ECO:0000313" key="9">
    <source>
        <dbReference type="Proteomes" id="UP000724874"/>
    </source>
</evidence>
<dbReference type="EMBL" id="JADNYJ010000009">
    <property type="protein sequence ID" value="KAF8909426.1"/>
    <property type="molecule type" value="Genomic_DNA"/>
</dbReference>
<feature type="domain" description="ATP-dependent DNA ligase family profile" evidence="7">
    <location>
        <begin position="399"/>
        <end position="460"/>
    </location>
</feature>
<evidence type="ECO:0000256" key="1">
    <source>
        <dbReference type="ARBA" id="ARBA00007572"/>
    </source>
</evidence>
<evidence type="ECO:0000256" key="6">
    <source>
        <dbReference type="SAM" id="MobiDB-lite"/>
    </source>
</evidence>
<dbReference type="GO" id="GO:0006303">
    <property type="term" value="P:double-strand break repair via nonhomologous end joining"/>
    <property type="evidence" value="ECO:0007669"/>
    <property type="project" value="TreeGrafter"/>
</dbReference>
<accession>A0A9P5NWX6</accession>
<feature type="region of interest" description="Disordered" evidence="6">
    <location>
        <begin position="623"/>
        <end position="649"/>
    </location>
</feature>
<reference evidence="8" key="1">
    <citation type="submission" date="2020-11" db="EMBL/GenBank/DDBJ databases">
        <authorList>
            <consortium name="DOE Joint Genome Institute"/>
            <person name="Ahrendt S."/>
            <person name="Riley R."/>
            <person name="Andreopoulos W."/>
            <person name="LaButti K."/>
            <person name="Pangilinan J."/>
            <person name="Ruiz-duenas F.J."/>
            <person name="Barrasa J.M."/>
            <person name="Sanchez-Garcia M."/>
            <person name="Camarero S."/>
            <person name="Miyauchi S."/>
            <person name="Serrano A."/>
            <person name="Linde D."/>
            <person name="Babiker R."/>
            <person name="Drula E."/>
            <person name="Ayuso-Fernandez I."/>
            <person name="Pacheco R."/>
            <person name="Padilla G."/>
            <person name="Ferreira P."/>
            <person name="Barriuso J."/>
            <person name="Kellner H."/>
            <person name="Castanera R."/>
            <person name="Alfaro M."/>
            <person name="Ramirez L."/>
            <person name="Pisabarro A.G."/>
            <person name="Kuo A."/>
            <person name="Tritt A."/>
            <person name="Lipzen A."/>
            <person name="He G."/>
            <person name="Yan M."/>
            <person name="Ng V."/>
            <person name="Cullen D."/>
            <person name="Martin F."/>
            <person name="Rosso M.-N."/>
            <person name="Henrissat B."/>
            <person name="Hibbett D."/>
            <person name="Martinez A.T."/>
            <person name="Grigoriev I.V."/>
        </authorList>
    </citation>
    <scope>NUCLEOTIDE SEQUENCE</scope>
    <source>
        <strain evidence="8">AH 44721</strain>
    </source>
</reference>
<dbReference type="SUPFAM" id="SSF56091">
    <property type="entry name" value="DNA ligase/mRNA capping enzyme, catalytic domain"/>
    <property type="match status" value="1"/>
</dbReference>
<gene>
    <name evidence="8" type="ORF">CPB84DRAFT_1766114</name>
</gene>
<evidence type="ECO:0000313" key="8">
    <source>
        <dbReference type="EMBL" id="KAF8909426.1"/>
    </source>
</evidence>
<dbReference type="GO" id="GO:0005524">
    <property type="term" value="F:ATP binding"/>
    <property type="evidence" value="ECO:0007669"/>
    <property type="project" value="UniProtKB-KW"/>
</dbReference>
<dbReference type="Gene3D" id="3.30.470.30">
    <property type="entry name" value="DNA ligase/mRNA capping enzyme"/>
    <property type="match status" value="1"/>
</dbReference>
<dbReference type="Gene3D" id="1.10.3260.10">
    <property type="entry name" value="DNA ligase, ATP-dependent, N-terminal domain"/>
    <property type="match status" value="1"/>
</dbReference>
<dbReference type="GO" id="GO:0006310">
    <property type="term" value="P:DNA recombination"/>
    <property type="evidence" value="ECO:0007669"/>
    <property type="project" value="InterPro"/>
</dbReference>
<dbReference type="InterPro" id="IPR012308">
    <property type="entry name" value="DNA_ligase_ATP-dep_N"/>
</dbReference>
<evidence type="ECO:0000259" key="7">
    <source>
        <dbReference type="PROSITE" id="PS50160"/>
    </source>
</evidence>
<dbReference type="OrthoDB" id="7482721at2759"/>
<dbReference type="InterPro" id="IPR016059">
    <property type="entry name" value="DNA_ligase_ATP-dep_CS"/>
</dbReference>
<dbReference type="InterPro" id="IPR012310">
    <property type="entry name" value="DNA_ligase_ATP-dep_cent"/>
</dbReference>
<evidence type="ECO:0000256" key="2">
    <source>
        <dbReference type="ARBA" id="ARBA00022598"/>
    </source>
</evidence>
<organism evidence="8 9">
    <name type="scientific">Gymnopilus junonius</name>
    <name type="common">Spectacular rustgill mushroom</name>
    <name type="synonym">Gymnopilus spectabilis subsp. junonius</name>
    <dbReference type="NCBI Taxonomy" id="109634"/>
    <lineage>
        <taxon>Eukaryota</taxon>
        <taxon>Fungi</taxon>
        <taxon>Dikarya</taxon>
        <taxon>Basidiomycota</taxon>
        <taxon>Agaricomycotina</taxon>
        <taxon>Agaricomycetes</taxon>
        <taxon>Agaricomycetidae</taxon>
        <taxon>Agaricales</taxon>
        <taxon>Agaricineae</taxon>
        <taxon>Hymenogastraceae</taxon>
        <taxon>Gymnopilus</taxon>
    </lineage>
</organism>
<dbReference type="GO" id="GO:0006297">
    <property type="term" value="P:nucleotide-excision repair, DNA gap filling"/>
    <property type="evidence" value="ECO:0007669"/>
    <property type="project" value="TreeGrafter"/>
</dbReference>
<protein>
    <recommendedName>
        <fullName evidence="7">ATP-dependent DNA ligase family profile domain-containing protein</fullName>
    </recommendedName>
</protein>
<dbReference type="Pfam" id="PF04675">
    <property type="entry name" value="DNA_ligase_A_N"/>
    <property type="match status" value="1"/>
</dbReference>
<dbReference type="GO" id="GO:0032807">
    <property type="term" value="C:DNA ligase IV complex"/>
    <property type="evidence" value="ECO:0007669"/>
    <property type="project" value="TreeGrafter"/>
</dbReference>
<dbReference type="PANTHER" id="PTHR45997:SF2">
    <property type="entry name" value="ATP DEPENDENT DNA LIGASE DOMAIN PROTEIN (AFU_ORTHOLOGUE AFUA_5G02430)"/>
    <property type="match status" value="1"/>
</dbReference>
<evidence type="ECO:0000256" key="3">
    <source>
        <dbReference type="ARBA" id="ARBA00022741"/>
    </source>
</evidence>
<dbReference type="InterPro" id="IPR029710">
    <property type="entry name" value="LIG4"/>
</dbReference>
<dbReference type="PROSITE" id="PS50160">
    <property type="entry name" value="DNA_LIGASE_A3"/>
    <property type="match status" value="1"/>
</dbReference>
<feature type="compositionally biased region" description="Polar residues" evidence="6">
    <location>
        <begin position="640"/>
        <end position="649"/>
    </location>
</feature>
<dbReference type="Gene3D" id="2.40.50.140">
    <property type="entry name" value="Nucleic acid-binding proteins"/>
    <property type="match status" value="1"/>
</dbReference>
<keyword evidence="9" id="KW-1185">Reference proteome</keyword>
<dbReference type="PANTHER" id="PTHR45997">
    <property type="entry name" value="DNA LIGASE 4"/>
    <property type="match status" value="1"/>
</dbReference>
<dbReference type="GO" id="GO:0003677">
    <property type="term" value="F:DNA binding"/>
    <property type="evidence" value="ECO:0007669"/>
    <property type="project" value="InterPro"/>
</dbReference>
<proteinExistence type="inferred from homology"/>
<name>A0A9P5NWX6_GYMJU</name>
<comment type="similarity">
    <text evidence="1">Belongs to the ATP-dependent DNA ligase family.</text>
</comment>
<dbReference type="AlphaFoldDB" id="A0A9P5NWX6"/>
<dbReference type="InterPro" id="IPR012340">
    <property type="entry name" value="NA-bd_OB-fold"/>
</dbReference>
<keyword evidence="4" id="KW-0067">ATP-binding</keyword>
<sequence length="792" mass="90171">MLFPEEDVDRKYDIQEVRMTQLLAQCFGIGGKAFEKWSLEEASGCLGQELRVVLERFCPHPDGFISPLSLAEVDKLLDELASKSAYSHHSIRSKYPIPCRRPRAAIISALFRHLSPEDASVLTQVILKDLRPLLYPLTEFHYTTALIKFNTASVRMLTKEHAMNTWDPSKRMSKFYRLRASLTDAAAFAEQSSGAWHDISPSINLPVAIPKSEKAQGCDHALGFLEGSEKVWAETKYDGERAQIHVEIKDDNSSHITIFSKSRRDSTQDRHAVHHIIRRALRLDSSTPSRENDLPIVRKNVILDAEMVAFKGDRIDEFWHIRELIETTANGIRGNGRHSNFPITYDEANERYSLGLVFFDVIYLDSVSLYYRPYVYPGKAKLASRYLIDMTKSQPDMTLQQIFADHIASHQEGLVLKAEDSFYNDYRRPWVKLKRDYIPGYGDTLDLVILGASWEKIRGRSLRVPPTTFTTFYIGALKNGLYMNDDICPKFHMYFTASYGLTREKLEEVNFLIKNSDPIPYSLQHYELRFPRIEKVYRPSERNWKCTASLEELHKLACSSIGRDRSDKDIKDWANALWGQQISPSIHSPRKRKARAYLWNAKLSLLGSKSNQRPMLASYDALSSEKRPREPGTYAKLLTPKTNFSQPQTSRTQYSDALLASNGTQHANLLLTPPFDQSSGHPKSSGAVALTRDDSYELSWTSTLAWFSSPGTKCPSCRLWRKKIPREGRLHSLESLLVGCGRTAEKAVQKPGVIIIDESDENAGKWRNKVINILRLHGSRVSITVLGCQSSR</sequence>
<keyword evidence="3" id="KW-0547">Nucleotide-binding</keyword>
<dbReference type="PROSITE" id="PS00697">
    <property type="entry name" value="DNA_LIGASE_A1"/>
    <property type="match status" value="1"/>
</dbReference>
<dbReference type="Proteomes" id="UP000724874">
    <property type="component" value="Unassembled WGS sequence"/>
</dbReference>
<dbReference type="PROSITE" id="PS00333">
    <property type="entry name" value="DNA_LIGASE_A2"/>
    <property type="match status" value="1"/>
</dbReference>
<evidence type="ECO:0000256" key="5">
    <source>
        <dbReference type="ARBA" id="ARBA00023242"/>
    </source>
</evidence>
<dbReference type="InterPro" id="IPR036599">
    <property type="entry name" value="DNA_ligase_N_sf"/>
</dbReference>
<dbReference type="GO" id="GO:0003910">
    <property type="term" value="F:DNA ligase (ATP) activity"/>
    <property type="evidence" value="ECO:0007669"/>
    <property type="project" value="InterPro"/>
</dbReference>